<evidence type="ECO:0000256" key="1">
    <source>
        <dbReference type="ARBA" id="ARBA00004496"/>
    </source>
</evidence>
<dbReference type="SUPFAM" id="SSF55666">
    <property type="entry name" value="Ribonuclease PH domain 2-like"/>
    <property type="match status" value="1"/>
</dbReference>
<dbReference type="GO" id="GO:0071028">
    <property type="term" value="P:nuclear mRNA surveillance"/>
    <property type="evidence" value="ECO:0007669"/>
    <property type="project" value="TreeGrafter"/>
</dbReference>
<dbReference type="GO" id="GO:0071038">
    <property type="term" value="P:TRAMP-dependent tRNA surveillance pathway"/>
    <property type="evidence" value="ECO:0007669"/>
    <property type="project" value="TreeGrafter"/>
</dbReference>
<dbReference type="PANTHER" id="PTHR11097">
    <property type="entry name" value="EXOSOME COMPLEX EXONUCLEASE RIBOSOMAL RNA PROCESSING PROTEIN"/>
    <property type="match status" value="1"/>
</dbReference>
<keyword evidence="5" id="KW-0698">rRNA processing</keyword>
<evidence type="ECO:0000256" key="8">
    <source>
        <dbReference type="ARBA" id="ARBA00023242"/>
    </source>
</evidence>
<dbReference type="GO" id="GO:0000176">
    <property type="term" value="C:nuclear exosome (RNase complex)"/>
    <property type="evidence" value="ECO:0007669"/>
    <property type="project" value="TreeGrafter"/>
</dbReference>
<gene>
    <name evidence="12" type="ORF">N7493_011725</name>
</gene>
<organism evidence="12 13">
    <name type="scientific">Penicillium malachiteum</name>
    <dbReference type="NCBI Taxonomy" id="1324776"/>
    <lineage>
        <taxon>Eukaryota</taxon>
        <taxon>Fungi</taxon>
        <taxon>Dikarya</taxon>
        <taxon>Ascomycota</taxon>
        <taxon>Pezizomycotina</taxon>
        <taxon>Eurotiomycetes</taxon>
        <taxon>Eurotiomycetidae</taxon>
        <taxon>Eurotiales</taxon>
        <taxon>Aspergillaceae</taxon>
        <taxon>Penicillium</taxon>
    </lineage>
</organism>
<comment type="caution">
    <text evidence="12">The sequence shown here is derived from an EMBL/GenBank/DDBJ whole genome shotgun (WGS) entry which is preliminary data.</text>
</comment>
<evidence type="ECO:0000256" key="5">
    <source>
        <dbReference type="ARBA" id="ARBA00022552"/>
    </source>
</evidence>
<dbReference type="EMBL" id="JAQJAN010000023">
    <property type="protein sequence ID" value="KAJ5703336.1"/>
    <property type="molecule type" value="Genomic_DNA"/>
</dbReference>
<dbReference type="InterPro" id="IPR001247">
    <property type="entry name" value="ExoRNase_PH_dom1"/>
</dbReference>
<sequence length="396" mass="43803">MDSLVQNANPKLQLTPTQFAAIEPNAYILSQLSQRPSSNGVPTRANAREQFEFRDMTVTVGGFTHANGSSTVRIGDTSVVCGIVAEQIYTSEVPSWDVSQASVSANKRRRLASSGKTLLDNDEETDQAYDNEESRHIEDRCLLVPNVTMNTGCTPGYVPGAPPSEDEQSISNNLLGLLRSTRMIQAEDLRIWYQPPNLDAGESDSSNETQLPELKAFWVLHIDIMVMSYGGNIFDAAWTALVAALRHVTIPYAWWDVDKEIVLCSDDASKAHKLSLREMPTSCWFSVFEPQPRPASQDEVARGSLGDGWWIFADPDGYEESVCEENVWCVVSKDKNGKTRVYRAQNVGGSTVDSEVMHNLLQISAKKWEDMKSIIDEVVATGSPRAVAWKGKSYSA</sequence>
<evidence type="ECO:0000256" key="2">
    <source>
        <dbReference type="ARBA" id="ARBA00004604"/>
    </source>
</evidence>
<protein>
    <recommendedName>
        <fullName evidence="9">Ribosomal RNA-processing protein 43</fullName>
    </recommendedName>
</protein>
<keyword evidence="4" id="KW-0963">Cytoplasm</keyword>
<dbReference type="GO" id="GO:0016075">
    <property type="term" value="P:rRNA catabolic process"/>
    <property type="evidence" value="ECO:0007669"/>
    <property type="project" value="TreeGrafter"/>
</dbReference>
<proteinExistence type="inferred from homology"/>
<dbReference type="SUPFAM" id="SSF54211">
    <property type="entry name" value="Ribosomal protein S5 domain 2-like"/>
    <property type="match status" value="1"/>
</dbReference>
<dbReference type="GO" id="GO:0034476">
    <property type="term" value="P:U5 snRNA 3'-end processing"/>
    <property type="evidence" value="ECO:0007669"/>
    <property type="project" value="TreeGrafter"/>
</dbReference>
<feature type="compositionally biased region" description="Acidic residues" evidence="10">
    <location>
        <begin position="120"/>
        <end position="131"/>
    </location>
</feature>
<comment type="subcellular location">
    <subcellularLocation>
        <location evidence="1">Cytoplasm</location>
    </subcellularLocation>
    <subcellularLocation>
        <location evidence="2">Nucleus</location>
        <location evidence="2">Nucleolus</location>
    </subcellularLocation>
</comment>
<evidence type="ECO:0000259" key="11">
    <source>
        <dbReference type="Pfam" id="PF01138"/>
    </source>
</evidence>
<dbReference type="GO" id="GO:0035925">
    <property type="term" value="F:mRNA 3'-UTR AU-rich region binding"/>
    <property type="evidence" value="ECO:0007669"/>
    <property type="project" value="TreeGrafter"/>
</dbReference>
<feature type="region of interest" description="Disordered" evidence="10">
    <location>
        <begin position="107"/>
        <end position="132"/>
    </location>
</feature>
<evidence type="ECO:0000313" key="12">
    <source>
        <dbReference type="EMBL" id="KAJ5703336.1"/>
    </source>
</evidence>
<name>A0AAD6HAC1_9EURO</name>
<evidence type="ECO:0000256" key="7">
    <source>
        <dbReference type="ARBA" id="ARBA00022884"/>
    </source>
</evidence>
<dbReference type="Gene3D" id="3.30.230.70">
    <property type="entry name" value="GHMP Kinase, N-terminal domain"/>
    <property type="match status" value="1"/>
</dbReference>
<dbReference type="GO" id="GO:0034475">
    <property type="term" value="P:U4 snRNA 3'-end processing"/>
    <property type="evidence" value="ECO:0007669"/>
    <property type="project" value="TreeGrafter"/>
</dbReference>
<dbReference type="InterPro" id="IPR027408">
    <property type="entry name" value="PNPase/RNase_PH_dom_sf"/>
</dbReference>
<evidence type="ECO:0000256" key="10">
    <source>
        <dbReference type="SAM" id="MobiDB-lite"/>
    </source>
</evidence>
<dbReference type="InterPro" id="IPR050590">
    <property type="entry name" value="Exosome_comp_Rrp42_subfam"/>
</dbReference>
<keyword evidence="13" id="KW-1185">Reference proteome</keyword>
<evidence type="ECO:0000256" key="9">
    <source>
        <dbReference type="ARBA" id="ARBA00030617"/>
    </source>
</evidence>
<evidence type="ECO:0000256" key="4">
    <source>
        <dbReference type="ARBA" id="ARBA00022490"/>
    </source>
</evidence>
<dbReference type="InterPro" id="IPR020568">
    <property type="entry name" value="Ribosomal_Su5_D2-typ_SF"/>
</dbReference>
<reference evidence="12" key="2">
    <citation type="submission" date="2023-01" db="EMBL/GenBank/DDBJ databases">
        <authorList>
            <person name="Petersen C."/>
        </authorList>
    </citation>
    <scope>NUCLEOTIDE SEQUENCE</scope>
    <source>
        <strain evidence="12">IBT 17514</strain>
    </source>
</reference>
<evidence type="ECO:0000256" key="3">
    <source>
        <dbReference type="ARBA" id="ARBA00006678"/>
    </source>
</evidence>
<dbReference type="PANTHER" id="PTHR11097:SF9">
    <property type="entry name" value="EXOSOME COMPLEX COMPONENT RRP43"/>
    <property type="match status" value="1"/>
</dbReference>
<dbReference type="GO" id="GO:0071035">
    <property type="term" value="P:nuclear polyadenylation-dependent rRNA catabolic process"/>
    <property type="evidence" value="ECO:0007669"/>
    <property type="project" value="TreeGrafter"/>
</dbReference>
<dbReference type="GO" id="GO:0034473">
    <property type="term" value="P:U1 snRNA 3'-end processing"/>
    <property type="evidence" value="ECO:0007669"/>
    <property type="project" value="TreeGrafter"/>
</dbReference>
<reference evidence="12" key="1">
    <citation type="journal article" date="2023" name="IMA Fungus">
        <title>Comparative genomic study of the Penicillium genus elucidates a diverse pangenome and 15 lateral gene transfer events.</title>
        <authorList>
            <person name="Petersen C."/>
            <person name="Sorensen T."/>
            <person name="Nielsen M.R."/>
            <person name="Sondergaard T.E."/>
            <person name="Sorensen J.L."/>
            <person name="Fitzpatrick D.A."/>
            <person name="Frisvad J.C."/>
            <person name="Nielsen K.L."/>
        </authorList>
    </citation>
    <scope>NUCLEOTIDE SEQUENCE</scope>
    <source>
        <strain evidence="12">IBT 17514</strain>
    </source>
</reference>
<dbReference type="Proteomes" id="UP001215712">
    <property type="component" value="Unassembled WGS sequence"/>
</dbReference>
<comment type="similarity">
    <text evidence="3">Belongs to the RNase PH family.</text>
</comment>
<dbReference type="AlphaFoldDB" id="A0AAD6HAC1"/>
<keyword evidence="8" id="KW-0539">Nucleus</keyword>
<feature type="domain" description="Exoribonuclease phosphorolytic" evidence="11">
    <location>
        <begin position="52"/>
        <end position="251"/>
    </location>
</feature>
<evidence type="ECO:0000256" key="6">
    <source>
        <dbReference type="ARBA" id="ARBA00022835"/>
    </source>
</evidence>
<dbReference type="GO" id="GO:0000177">
    <property type="term" value="C:cytoplasmic exosome (RNase complex)"/>
    <property type="evidence" value="ECO:0007669"/>
    <property type="project" value="TreeGrafter"/>
</dbReference>
<dbReference type="GO" id="GO:0000467">
    <property type="term" value="P:exonucleolytic trimming to generate mature 3'-end of 5.8S rRNA from tricistronic rRNA transcript (SSU-rRNA, 5.8S rRNA, LSU-rRNA)"/>
    <property type="evidence" value="ECO:0007669"/>
    <property type="project" value="TreeGrafter"/>
</dbReference>
<dbReference type="InterPro" id="IPR036345">
    <property type="entry name" value="ExoRNase_PH_dom2_sf"/>
</dbReference>
<dbReference type="Pfam" id="PF01138">
    <property type="entry name" value="RNase_PH"/>
    <property type="match status" value="1"/>
</dbReference>
<accession>A0AAD6HAC1</accession>
<keyword evidence="6" id="KW-0271">Exosome</keyword>
<keyword evidence="7" id="KW-0694">RNA-binding</keyword>
<evidence type="ECO:0000313" key="13">
    <source>
        <dbReference type="Proteomes" id="UP001215712"/>
    </source>
</evidence>
<dbReference type="GO" id="GO:0005730">
    <property type="term" value="C:nucleolus"/>
    <property type="evidence" value="ECO:0007669"/>
    <property type="project" value="UniProtKB-SubCell"/>
</dbReference>